<dbReference type="GO" id="GO:0031982">
    <property type="term" value="C:vesicle"/>
    <property type="evidence" value="ECO:0007669"/>
    <property type="project" value="TreeGrafter"/>
</dbReference>
<name>A0A1Q3AV67_CEPFO</name>
<dbReference type="InterPro" id="IPR036869">
    <property type="entry name" value="J_dom_sf"/>
</dbReference>
<dbReference type="EMBL" id="BDDD01000120">
    <property type="protein sequence ID" value="GAV59621.1"/>
    <property type="molecule type" value="Genomic_DNA"/>
</dbReference>
<dbReference type="GO" id="GO:0072318">
    <property type="term" value="P:clathrin coat disassembly"/>
    <property type="evidence" value="ECO:0007669"/>
    <property type="project" value="TreeGrafter"/>
</dbReference>
<dbReference type="GO" id="GO:0005737">
    <property type="term" value="C:cytoplasm"/>
    <property type="evidence" value="ECO:0007669"/>
    <property type="project" value="TreeGrafter"/>
</dbReference>
<proteinExistence type="predicted"/>
<feature type="compositionally biased region" description="Polar residues" evidence="1">
    <location>
        <begin position="515"/>
        <end position="528"/>
    </location>
</feature>
<evidence type="ECO:0000256" key="1">
    <source>
        <dbReference type="SAM" id="MobiDB-lite"/>
    </source>
</evidence>
<comment type="caution">
    <text evidence="2">The sequence shown here is derived from an EMBL/GenBank/DDBJ whole genome shotgun (WGS) entry which is preliminary data.</text>
</comment>
<dbReference type="STRING" id="3775.A0A1Q3AV67"/>
<dbReference type="GO" id="GO:0030276">
    <property type="term" value="F:clathrin binding"/>
    <property type="evidence" value="ECO:0007669"/>
    <property type="project" value="TreeGrafter"/>
</dbReference>
<dbReference type="PANTHER" id="PTHR23172">
    <property type="entry name" value="AUXILIN/CYCLIN G-ASSOCIATED KINASE-RELATED"/>
    <property type="match status" value="1"/>
</dbReference>
<dbReference type="FunFam" id="1.10.287.110:FF:000043">
    <property type="entry name" value="J-domain protein required for chloroplast accumulation response 1"/>
    <property type="match status" value="1"/>
</dbReference>
<feature type="region of interest" description="Disordered" evidence="1">
    <location>
        <begin position="422"/>
        <end position="475"/>
    </location>
</feature>
<protein>
    <recommendedName>
        <fullName evidence="4">DnaJ domain-containing protein</fullName>
    </recommendedName>
</protein>
<feature type="compositionally biased region" description="Basic and acidic residues" evidence="1">
    <location>
        <begin position="443"/>
        <end position="471"/>
    </location>
</feature>
<dbReference type="InParanoid" id="A0A1Q3AV67"/>
<organism evidence="2 3">
    <name type="scientific">Cephalotus follicularis</name>
    <name type="common">Albany pitcher plant</name>
    <dbReference type="NCBI Taxonomy" id="3775"/>
    <lineage>
        <taxon>Eukaryota</taxon>
        <taxon>Viridiplantae</taxon>
        <taxon>Streptophyta</taxon>
        <taxon>Embryophyta</taxon>
        <taxon>Tracheophyta</taxon>
        <taxon>Spermatophyta</taxon>
        <taxon>Magnoliopsida</taxon>
        <taxon>eudicotyledons</taxon>
        <taxon>Gunneridae</taxon>
        <taxon>Pentapetalae</taxon>
        <taxon>rosids</taxon>
        <taxon>fabids</taxon>
        <taxon>Oxalidales</taxon>
        <taxon>Cephalotaceae</taxon>
        <taxon>Cephalotus</taxon>
    </lineage>
</organism>
<feature type="compositionally biased region" description="Polar residues" evidence="1">
    <location>
        <begin position="494"/>
        <end position="506"/>
    </location>
</feature>
<sequence>MSSPSSPKSLYRNSDIDFNDVFGGPPRKISIQDIWYSFRESTDSITFITDDDAATCRSSLSGLSEKPVFGEGVNRRRCQSQDFFNDIFKGNESVSSSPRKQDPDPFSSGPGSRVLSPAISLPPKADHFASSLPAEFSLPAKLTKGIDIPTFGSSSRSQSRFKDGVPNGSSYYSYSPLSRFSIQANEGQEDSRDTFRSSDRQSPLFHELSISSEESLNLKLSDEIDTGGNAKNDASNTQVSENASQFHFSIYKWASKGAPLVMPFRRGNSSRQREIKNERRSSSNRMMESVSRVLSTATSHEIVFPSKNNRISADNESFGSECEKQISDSLVDTTTLDGAESCQIVEDLQIFATIVKDVPNTMLQDTSKQTRPHSLPESYFGERKEKEACVTPKETQKPESKPLFSLLLDDANEQGIAEITGNAKSQSKERKVKGTKKSFALDASKRIKKQDGKRLALDKPELQGPHEKGDLGKNSAMGKVKEFVKLFSQDTSSQPKFEIDSQSHSFPWTDRGTATAESDPSISTSGTNEKIEIGEQHSAMKKPNSLSNDTTSVSSTASILNSSNAAVGDIEESFQVNFTIEELIQDDNKLPQIGNNPEHVQGIDTKIRQWSYGKEGNIRSLLSTLQYVLWPESGWKPVPLVDIIEGNAVKRSYQKALLCLHPDKLQQKGAASHQKYLAEKVFDILQEAWIHFNSLGSL</sequence>
<dbReference type="SUPFAM" id="SSF46565">
    <property type="entry name" value="Chaperone J-domain"/>
    <property type="match status" value="1"/>
</dbReference>
<feature type="region of interest" description="Disordered" evidence="1">
    <location>
        <begin position="494"/>
        <end position="528"/>
    </location>
</feature>
<keyword evidence="3" id="KW-1185">Reference proteome</keyword>
<dbReference type="Gene3D" id="1.10.287.110">
    <property type="entry name" value="DnaJ domain"/>
    <property type="match status" value="1"/>
</dbReference>
<gene>
    <name evidence="2" type="ORF">CFOL_v3_03152</name>
</gene>
<evidence type="ECO:0008006" key="4">
    <source>
        <dbReference type="Google" id="ProtNLM"/>
    </source>
</evidence>
<dbReference type="OrthoDB" id="1717591at2759"/>
<feature type="region of interest" description="Disordered" evidence="1">
    <location>
        <begin position="268"/>
        <end position="288"/>
    </location>
</feature>
<accession>A0A1Q3AV67</accession>
<dbReference type="PANTHER" id="PTHR23172:SF64">
    <property type="entry name" value="J DOMAIN-CONTAINING PROTEIN REQUIRED FOR CHLOROPLAST ACCUMULATION RESPONSE 1"/>
    <property type="match status" value="1"/>
</dbReference>
<evidence type="ECO:0000313" key="2">
    <source>
        <dbReference type="EMBL" id="GAV59621.1"/>
    </source>
</evidence>
<evidence type="ECO:0000313" key="3">
    <source>
        <dbReference type="Proteomes" id="UP000187406"/>
    </source>
</evidence>
<dbReference type="GO" id="GO:0072583">
    <property type="term" value="P:clathrin-dependent endocytosis"/>
    <property type="evidence" value="ECO:0007669"/>
    <property type="project" value="TreeGrafter"/>
</dbReference>
<dbReference type="FunCoup" id="A0A1Q3AV67">
    <property type="interactions" value="486"/>
</dbReference>
<feature type="compositionally biased region" description="Basic and acidic residues" evidence="1">
    <location>
        <begin position="271"/>
        <end position="281"/>
    </location>
</feature>
<feature type="region of interest" description="Disordered" evidence="1">
    <location>
        <begin position="90"/>
        <end position="119"/>
    </location>
</feature>
<reference evidence="3" key="1">
    <citation type="submission" date="2016-04" db="EMBL/GenBank/DDBJ databases">
        <title>Cephalotus genome sequencing.</title>
        <authorList>
            <person name="Fukushima K."/>
            <person name="Hasebe M."/>
            <person name="Fang X."/>
        </authorList>
    </citation>
    <scope>NUCLEOTIDE SEQUENCE [LARGE SCALE GENOMIC DNA]</scope>
    <source>
        <strain evidence="3">cv. St1</strain>
    </source>
</reference>
<dbReference type="AlphaFoldDB" id="A0A1Q3AV67"/>
<dbReference type="Proteomes" id="UP000187406">
    <property type="component" value="Unassembled WGS sequence"/>
</dbReference>